<dbReference type="Proteomes" id="UP001497535">
    <property type="component" value="Unassembled WGS sequence"/>
</dbReference>
<keyword evidence="2" id="KW-1185">Reference proteome</keyword>
<accession>A0ACB0Z9X4</accession>
<protein>
    <submittedName>
        <fullName evidence="1">Uncharacterized protein</fullName>
    </submittedName>
</protein>
<reference evidence="1" key="1">
    <citation type="submission" date="2023-11" db="EMBL/GenBank/DDBJ databases">
        <authorList>
            <person name="Poullet M."/>
        </authorList>
    </citation>
    <scope>NUCLEOTIDE SEQUENCE</scope>
    <source>
        <strain evidence="1">E1834</strain>
    </source>
</reference>
<sequence>MKKRIYLLIFPLFLFSFLFFFEDGDERTFRIRLSPSGRISCTEKLGCSHPKAKSLNFVIVGDIGGLPIYPYYSYAQKRVAEAISNVVLEQGEPLNFVINVGDNFYFNGVSDIFDSRFEDSFEQVYDNENLLVPWYTIAGNHGFFKFKITKINFQIIWEIFLHNLPIQILALNGHFPIFFIKFELFLIFKI</sequence>
<name>A0ACB0Z9X4_MELEN</name>
<gene>
    <name evidence="1" type="ORF">MENTE1834_LOCUS22617</name>
</gene>
<organism evidence="1 2">
    <name type="scientific">Meloidogyne enterolobii</name>
    <name type="common">Root-knot nematode worm</name>
    <name type="synonym">Meloidogyne mayaguensis</name>
    <dbReference type="NCBI Taxonomy" id="390850"/>
    <lineage>
        <taxon>Eukaryota</taxon>
        <taxon>Metazoa</taxon>
        <taxon>Ecdysozoa</taxon>
        <taxon>Nematoda</taxon>
        <taxon>Chromadorea</taxon>
        <taxon>Rhabditida</taxon>
        <taxon>Tylenchina</taxon>
        <taxon>Tylenchomorpha</taxon>
        <taxon>Tylenchoidea</taxon>
        <taxon>Meloidogynidae</taxon>
        <taxon>Meloidogyninae</taxon>
        <taxon>Meloidogyne</taxon>
    </lineage>
</organism>
<evidence type="ECO:0000313" key="1">
    <source>
        <dbReference type="EMBL" id="CAK5075792.1"/>
    </source>
</evidence>
<proteinExistence type="predicted"/>
<dbReference type="EMBL" id="CAVMJV010000028">
    <property type="protein sequence ID" value="CAK5075792.1"/>
    <property type="molecule type" value="Genomic_DNA"/>
</dbReference>
<evidence type="ECO:0000313" key="2">
    <source>
        <dbReference type="Proteomes" id="UP001497535"/>
    </source>
</evidence>
<comment type="caution">
    <text evidence="1">The sequence shown here is derived from an EMBL/GenBank/DDBJ whole genome shotgun (WGS) entry which is preliminary data.</text>
</comment>